<proteinExistence type="predicted"/>
<reference evidence="1 2" key="1">
    <citation type="submission" date="2018-06" db="EMBL/GenBank/DDBJ databases">
        <authorList>
            <consortium name="Pathogen Informatics"/>
            <person name="Doyle S."/>
        </authorList>
    </citation>
    <scope>NUCLEOTIDE SEQUENCE [LARGE SCALE GENOMIC DNA]</scope>
    <source>
        <strain evidence="1 2">NCTC7911</strain>
    </source>
</reference>
<keyword evidence="2" id="KW-1185">Reference proteome</keyword>
<dbReference type="Proteomes" id="UP000254107">
    <property type="component" value="Unassembled WGS sequence"/>
</dbReference>
<organism evidence="1 2">
    <name type="scientific">Moraxella lacunata</name>
    <dbReference type="NCBI Taxonomy" id="477"/>
    <lineage>
        <taxon>Bacteria</taxon>
        <taxon>Pseudomonadati</taxon>
        <taxon>Pseudomonadota</taxon>
        <taxon>Gammaproteobacteria</taxon>
        <taxon>Moraxellales</taxon>
        <taxon>Moraxellaceae</taxon>
        <taxon>Moraxella</taxon>
    </lineage>
</organism>
<dbReference type="EMBL" id="UGQC01000005">
    <property type="protein sequence ID" value="STZ74937.1"/>
    <property type="molecule type" value="Genomic_DNA"/>
</dbReference>
<name>A0A378UC90_MORLA</name>
<evidence type="ECO:0000313" key="1">
    <source>
        <dbReference type="EMBL" id="STZ74937.1"/>
    </source>
</evidence>
<dbReference type="AlphaFoldDB" id="A0A378UC90"/>
<dbReference type="RefSeq" id="WP_115248487.1">
    <property type="nucleotide sequence ID" value="NZ_UGQC01000005.1"/>
</dbReference>
<dbReference type="GeneID" id="302271573"/>
<accession>A0A378UC90</accession>
<gene>
    <name evidence="1" type="ORF">NCTC7911_03118</name>
</gene>
<sequence length="78" mass="8734">MKSELANEILEAMVQATQELVVANQEMSVINLDDVDELDDDTVIYYSESSREYAESIGAMPADEDDLDDFNVIENQGE</sequence>
<protein>
    <submittedName>
        <fullName evidence="1">Uncharacterized protein</fullName>
    </submittedName>
</protein>
<evidence type="ECO:0000313" key="2">
    <source>
        <dbReference type="Proteomes" id="UP000254107"/>
    </source>
</evidence>